<dbReference type="Proteomes" id="UP000191672">
    <property type="component" value="Unassembled WGS sequence"/>
</dbReference>
<name>A0A1V6PSQ0_9EURO</name>
<feature type="compositionally biased region" description="Polar residues" evidence="1">
    <location>
        <begin position="111"/>
        <end position="127"/>
    </location>
</feature>
<evidence type="ECO:0000313" key="2">
    <source>
        <dbReference type="EMBL" id="OQD79526.1"/>
    </source>
</evidence>
<accession>A0A1V6PSQ0</accession>
<reference evidence="3" key="1">
    <citation type="journal article" date="2017" name="Nat. Microbiol.">
        <title>Global analysis of biosynthetic gene clusters reveals vast potential of secondary metabolite production in Penicillium species.</title>
        <authorList>
            <person name="Nielsen J.C."/>
            <person name="Grijseels S."/>
            <person name="Prigent S."/>
            <person name="Ji B."/>
            <person name="Dainat J."/>
            <person name="Nielsen K.F."/>
            <person name="Frisvad J.C."/>
            <person name="Workman M."/>
            <person name="Nielsen J."/>
        </authorList>
    </citation>
    <scope>NUCLEOTIDE SEQUENCE [LARGE SCALE GENOMIC DNA]</scope>
    <source>
        <strain evidence="3">IBT 31811</strain>
    </source>
</reference>
<gene>
    <name evidence="2" type="ORF">PENANT_c049G07162</name>
</gene>
<feature type="compositionally biased region" description="Low complexity" evidence="1">
    <location>
        <begin position="20"/>
        <end position="33"/>
    </location>
</feature>
<comment type="caution">
    <text evidence="2">The sequence shown here is derived from an EMBL/GenBank/DDBJ whole genome shotgun (WGS) entry which is preliminary data.</text>
</comment>
<feature type="compositionally biased region" description="Pro residues" evidence="1">
    <location>
        <begin position="51"/>
        <end position="64"/>
    </location>
</feature>
<protein>
    <submittedName>
        <fullName evidence="2">Uncharacterized protein</fullName>
    </submittedName>
</protein>
<feature type="compositionally biased region" description="Basic and acidic residues" evidence="1">
    <location>
        <begin position="1"/>
        <end position="10"/>
    </location>
</feature>
<dbReference type="EMBL" id="MDYN01000049">
    <property type="protein sequence ID" value="OQD79526.1"/>
    <property type="molecule type" value="Genomic_DNA"/>
</dbReference>
<dbReference type="AlphaFoldDB" id="A0A1V6PSQ0"/>
<evidence type="ECO:0000313" key="3">
    <source>
        <dbReference type="Proteomes" id="UP000191672"/>
    </source>
</evidence>
<proteinExistence type="predicted"/>
<sequence length="300" mass="32901">MAIFDSEKRPRGLRVPSLTAMKSSAAAKSQFSFHSKKSTESVPSDDSTPKTAPPFPPPAKPAPPPDKELPSPPKEAQAPNVNPYFPPIPSPRDGVPERRPIERVPVPGPTSALSPISPSQPRTTGMRTQPKPQPQPQPDPNIFQQAPAPIPVPAPVQAREPIRAQAPPVTLSPPDSLPAQKETTSPALEDFIPTPDSTEPPLDVPAMAPRDLAPSPFVPPEVEPVAPNLNKVHFQCHQEHRNMPVAQNVWCPMPCFACQKFDNEVRHRCVFCCLRVCEECYQTLQKCKNRSLEELLERVA</sequence>
<dbReference type="OrthoDB" id="5425130at2759"/>
<evidence type="ECO:0000256" key="1">
    <source>
        <dbReference type="SAM" id="MobiDB-lite"/>
    </source>
</evidence>
<feature type="region of interest" description="Disordered" evidence="1">
    <location>
        <begin position="166"/>
        <end position="195"/>
    </location>
</feature>
<dbReference type="PRINTS" id="PR01217">
    <property type="entry name" value="PRICHEXTENSN"/>
</dbReference>
<keyword evidence="3" id="KW-1185">Reference proteome</keyword>
<dbReference type="STRING" id="416450.A0A1V6PSQ0"/>
<organism evidence="2 3">
    <name type="scientific">Penicillium antarcticum</name>
    <dbReference type="NCBI Taxonomy" id="416450"/>
    <lineage>
        <taxon>Eukaryota</taxon>
        <taxon>Fungi</taxon>
        <taxon>Dikarya</taxon>
        <taxon>Ascomycota</taxon>
        <taxon>Pezizomycotina</taxon>
        <taxon>Eurotiomycetes</taxon>
        <taxon>Eurotiomycetidae</taxon>
        <taxon>Eurotiales</taxon>
        <taxon>Aspergillaceae</taxon>
        <taxon>Penicillium</taxon>
    </lineage>
</organism>
<feature type="region of interest" description="Disordered" evidence="1">
    <location>
        <begin position="1"/>
        <end position="153"/>
    </location>
</feature>